<dbReference type="AlphaFoldDB" id="A0AA41H958"/>
<evidence type="ECO:0000313" key="5">
    <source>
        <dbReference type="Proteomes" id="UP001155901"/>
    </source>
</evidence>
<evidence type="ECO:0000313" key="3">
    <source>
        <dbReference type="EMBL" id="MBV6324367.1"/>
    </source>
</evidence>
<evidence type="ECO:0000313" key="6">
    <source>
        <dbReference type="Proteomes" id="UP001162889"/>
    </source>
</evidence>
<sequence length="282" mass="31110">MFNKPLQQAQGVAPGQIATIRIAPEEFTLVGVKLALSGTTFDKTKIDRIRIKVGARVIWDLTYAQIQAINNYKNGADNLKYLLIDFTERTQAIFPVKEIGGLDLMTLVAIGEVFIELYINAGAVAPVVAGVGYYEQRQKNPIVQKFVPFSVAQTVSGRVTLPINLRGALLKRLWIFYSGTAWGATTNGNVNRLECKKNGVVFFDQTDLDNRFDQTHFKKVPQAGLFVADFLVDDNHDAHITTLRNTESGQVFDAFEFNGYLTDAGGAAMTVIAEVLDTVTNL</sequence>
<reference evidence="3" key="1">
    <citation type="submission" date="2021-07" db="EMBL/GenBank/DDBJ databases">
        <title>Characterization of violacein-producing bacteria and related species.</title>
        <authorList>
            <person name="Wilson H.S."/>
            <person name="De Leon M.E."/>
        </authorList>
    </citation>
    <scope>NUCLEOTIDE SEQUENCE</scope>
    <source>
        <strain evidence="3">HSC-15S17</strain>
    </source>
</reference>
<name>A0AA41H958_9BURK</name>
<accession>A0AA41H958</accession>
<dbReference type="InterPro" id="IPR057915">
    <property type="entry name" value="P2_C"/>
</dbReference>
<dbReference type="EMBL" id="JALJZU010000002">
    <property type="protein sequence ID" value="MCP2007240.1"/>
    <property type="molecule type" value="Genomic_DNA"/>
</dbReference>
<dbReference type="Proteomes" id="UP001155901">
    <property type="component" value="Unassembled WGS sequence"/>
</dbReference>
<gene>
    <name evidence="3" type="ORF">KVP70_25865</name>
    <name evidence="4" type="ORF">L1274_000933</name>
</gene>
<dbReference type="Proteomes" id="UP001162889">
    <property type="component" value="Unassembled WGS sequence"/>
</dbReference>
<feature type="domain" description="Viral coat protein P2 C-terminal" evidence="2">
    <location>
        <begin position="143"/>
        <end position="279"/>
    </location>
</feature>
<reference evidence="4" key="2">
    <citation type="submission" date="2022-03" db="EMBL/GenBank/DDBJ databases">
        <title>Genome Encyclopedia of Bacteria and Archaea VI: Functional Genomics of Type Strains.</title>
        <authorList>
            <person name="Whitman W."/>
        </authorList>
    </citation>
    <scope>NUCLEOTIDE SEQUENCE</scope>
    <source>
        <strain evidence="4">HSC-15S17</strain>
    </source>
</reference>
<dbReference type="RefSeq" id="WP_217945289.1">
    <property type="nucleotide sequence ID" value="NZ_JAHTGR010000016.1"/>
</dbReference>
<dbReference type="Pfam" id="PF25513">
    <property type="entry name" value="P2_C"/>
    <property type="match status" value="1"/>
</dbReference>
<comment type="caution">
    <text evidence="3">The sequence shown here is derived from an EMBL/GenBank/DDBJ whole genome shotgun (WGS) entry which is preliminary data.</text>
</comment>
<keyword evidence="6" id="KW-1185">Reference proteome</keyword>
<organism evidence="3 5">
    <name type="scientific">Duganella violaceipulchra</name>
    <dbReference type="NCBI Taxonomy" id="2849652"/>
    <lineage>
        <taxon>Bacteria</taxon>
        <taxon>Pseudomonadati</taxon>
        <taxon>Pseudomonadota</taxon>
        <taxon>Betaproteobacteria</taxon>
        <taxon>Burkholderiales</taxon>
        <taxon>Oxalobacteraceae</taxon>
        <taxon>Telluria group</taxon>
        <taxon>Duganella</taxon>
    </lineage>
</organism>
<protein>
    <recommendedName>
        <fullName evidence="7">Viral coat protein P2 N-terminal domain-containing protein</fullName>
    </recommendedName>
</protein>
<evidence type="ECO:0000313" key="4">
    <source>
        <dbReference type="EMBL" id="MCP2007240.1"/>
    </source>
</evidence>
<feature type="domain" description="Viral coat protein P2 N-terminal" evidence="1">
    <location>
        <begin position="5"/>
        <end position="129"/>
    </location>
</feature>
<proteinExistence type="predicted"/>
<evidence type="ECO:0000259" key="2">
    <source>
        <dbReference type="Pfam" id="PF25513"/>
    </source>
</evidence>
<evidence type="ECO:0008006" key="7">
    <source>
        <dbReference type="Google" id="ProtNLM"/>
    </source>
</evidence>
<evidence type="ECO:0000259" key="1">
    <source>
        <dbReference type="Pfam" id="PF18628"/>
    </source>
</evidence>
<dbReference type="EMBL" id="JAHTGR010000016">
    <property type="protein sequence ID" value="MBV6324367.1"/>
    <property type="molecule type" value="Genomic_DNA"/>
</dbReference>
<dbReference type="Pfam" id="PF18628">
    <property type="entry name" value="P2_N"/>
    <property type="match status" value="1"/>
</dbReference>
<dbReference type="InterPro" id="IPR041377">
    <property type="entry name" value="P2_N"/>
</dbReference>